<comment type="caution">
    <text evidence="2">The sequence shown here is derived from an EMBL/GenBank/DDBJ whole genome shotgun (WGS) entry which is preliminary data.</text>
</comment>
<keyword evidence="3" id="KW-1185">Reference proteome</keyword>
<evidence type="ECO:0000256" key="1">
    <source>
        <dbReference type="SAM" id="MobiDB-lite"/>
    </source>
</evidence>
<sequence length="151" mass="16699">MYARISRAVVDSESILRIFSKRVDSFGTAAKMTKFIAFFVLVLASVTVNAQSQATNGNQFNGQTFDEIVVTSDLNVRRKAKENRQGKQLLTNVPSGTTSPPGKSTALASRLVLSDGSSVTSERRKRRVANMANRRLSELGLMKYLLRSRQL</sequence>
<feature type="region of interest" description="Disordered" evidence="1">
    <location>
        <begin position="81"/>
        <end position="107"/>
    </location>
</feature>
<accession>A0A232F0Z5</accession>
<feature type="compositionally biased region" description="Polar residues" evidence="1">
    <location>
        <begin position="86"/>
        <end position="102"/>
    </location>
</feature>
<proteinExistence type="predicted"/>
<dbReference type="OrthoDB" id="6629392at2759"/>
<protein>
    <submittedName>
        <fullName evidence="2">Uncharacterized protein</fullName>
    </submittedName>
</protein>
<evidence type="ECO:0000313" key="3">
    <source>
        <dbReference type="Proteomes" id="UP000215335"/>
    </source>
</evidence>
<evidence type="ECO:0000313" key="2">
    <source>
        <dbReference type="EMBL" id="OXU24456.1"/>
    </source>
</evidence>
<dbReference type="EMBL" id="NNAY01001294">
    <property type="protein sequence ID" value="OXU24456.1"/>
    <property type="molecule type" value="Genomic_DNA"/>
</dbReference>
<organism evidence="2 3">
    <name type="scientific">Trichomalopsis sarcophagae</name>
    <dbReference type="NCBI Taxonomy" id="543379"/>
    <lineage>
        <taxon>Eukaryota</taxon>
        <taxon>Metazoa</taxon>
        <taxon>Ecdysozoa</taxon>
        <taxon>Arthropoda</taxon>
        <taxon>Hexapoda</taxon>
        <taxon>Insecta</taxon>
        <taxon>Pterygota</taxon>
        <taxon>Neoptera</taxon>
        <taxon>Endopterygota</taxon>
        <taxon>Hymenoptera</taxon>
        <taxon>Apocrita</taxon>
        <taxon>Proctotrupomorpha</taxon>
        <taxon>Chalcidoidea</taxon>
        <taxon>Pteromalidae</taxon>
        <taxon>Pteromalinae</taxon>
        <taxon>Trichomalopsis</taxon>
    </lineage>
</organism>
<name>A0A232F0Z5_9HYME</name>
<reference evidence="2 3" key="1">
    <citation type="journal article" date="2017" name="Curr. Biol.">
        <title>The Evolution of Venom by Co-option of Single-Copy Genes.</title>
        <authorList>
            <person name="Martinson E.O."/>
            <person name="Mrinalini"/>
            <person name="Kelkar Y.D."/>
            <person name="Chang C.H."/>
            <person name="Werren J.H."/>
        </authorList>
    </citation>
    <scope>NUCLEOTIDE SEQUENCE [LARGE SCALE GENOMIC DNA]</scope>
    <source>
        <strain evidence="2 3">Alberta</strain>
        <tissue evidence="2">Whole body</tissue>
    </source>
</reference>
<gene>
    <name evidence="2" type="ORF">TSAR_008657</name>
</gene>
<dbReference type="Proteomes" id="UP000215335">
    <property type="component" value="Unassembled WGS sequence"/>
</dbReference>
<dbReference type="AlphaFoldDB" id="A0A232F0Z5"/>